<evidence type="ECO:0000256" key="5">
    <source>
        <dbReference type="ARBA" id="ARBA00023239"/>
    </source>
</evidence>
<sequence length="236" mass="26254">MSANVQVCWEKFASYRDVEAHPVPMRGEVCHLTAEEATRRCDENTIGVVAVLGSTFDGSCAALDRGQREQGWDIPVRVDGASAPFCDPELEWDFTLPRVASTNTSGHEWAVPPRPRVGAVARRRRPARRTGLRGHLPGGQMPTFALTFSRPGAQVAAQYHNFLRLGRDGYRRVQQYCRYVARALAALGPFRLITDGRQLPVFAFTLADSEERYSVFDVSAALRERGWLVPGRPAAR</sequence>
<protein>
    <recommendedName>
        <fullName evidence="3">glutamate decarboxylase</fullName>
        <ecNumber evidence="3">4.1.1.15</ecNumber>
    </recommendedName>
</protein>
<dbReference type="PANTHER" id="PTHR43321:SF3">
    <property type="entry name" value="GLUTAMATE DECARBOXYLASE"/>
    <property type="match status" value="1"/>
</dbReference>
<dbReference type="RefSeq" id="WP_377860991.1">
    <property type="nucleotide sequence ID" value="NZ_JBHLZU010000029.1"/>
</dbReference>
<reference evidence="8 9" key="1">
    <citation type="submission" date="2024-09" db="EMBL/GenBank/DDBJ databases">
        <authorList>
            <person name="Sun Q."/>
            <person name="Mori K."/>
        </authorList>
    </citation>
    <scope>NUCLEOTIDE SEQUENCE [LARGE SCALE GENOMIC DNA]</scope>
    <source>
        <strain evidence="8 9">TBRC 7907</strain>
    </source>
</reference>
<dbReference type="InterPro" id="IPR015424">
    <property type="entry name" value="PyrdxlP-dep_Trfase"/>
</dbReference>
<keyword evidence="5 7" id="KW-0456">Lyase</keyword>
<organism evidence="8 9">
    <name type="scientific">Allokutzneria oryzae</name>
    <dbReference type="NCBI Taxonomy" id="1378989"/>
    <lineage>
        <taxon>Bacteria</taxon>
        <taxon>Bacillati</taxon>
        <taxon>Actinomycetota</taxon>
        <taxon>Actinomycetes</taxon>
        <taxon>Pseudonocardiales</taxon>
        <taxon>Pseudonocardiaceae</taxon>
        <taxon>Allokutzneria</taxon>
    </lineage>
</organism>
<evidence type="ECO:0000256" key="1">
    <source>
        <dbReference type="ARBA" id="ARBA00001933"/>
    </source>
</evidence>
<evidence type="ECO:0000313" key="8">
    <source>
        <dbReference type="EMBL" id="MFB9908863.1"/>
    </source>
</evidence>
<comment type="cofactor">
    <cofactor evidence="1 7">
        <name>pyridoxal 5'-phosphate</name>
        <dbReference type="ChEBI" id="CHEBI:597326"/>
    </cofactor>
</comment>
<evidence type="ECO:0000256" key="6">
    <source>
        <dbReference type="ARBA" id="ARBA00048868"/>
    </source>
</evidence>
<gene>
    <name evidence="8" type="ORF">ACFFQA_33415</name>
</gene>
<dbReference type="Proteomes" id="UP001589693">
    <property type="component" value="Unassembled WGS sequence"/>
</dbReference>
<name>A0ABV6A8Y3_9PSEU</name>
<dbReference type="EMBL" id="JBHLZU010000029">
    <property type="protein sequence ID" value="MFB9908863.1"/>
    <property type="molecule type" value="Genomic_DNA"/>
</dbReference>
<dbReference type="Pfam" id="PF00282">
    <property type="entry name" value="Pyridoxal_deC"/>
    <property type="match status" value="1"/>
</dbReference>
<comment type="catalytic activity">
    <reaction evidence="6">
        <text>L-glutamate + H(+) = 4-aminobutanoate + CO2</text>
        <dbReference type="Rhea" id="RHEA:17785"/>
        <dbReference type="ChEBI" id="CHEBI:15378"/>
        <dbReference type="ChEBI" id="CHEBI:16526"/>
        <dbReference type="ChEBI" id="CHEBI:29985"/>
        <dbReference type="ChEBI" id="CHEBI:59888"/>
        <dbReference type="EC" id="4.1.1.15"/>
    </reaction>
</comment>
<comment type="similarity">
    <text evidence="2 7">Belongs to the group II decarboxylase family.</text>
</comment>
<evidence type="ECO:0000256" key="4">
    <source>
        <dbReference type="ARBA" id="ARBA00022898"/>
    </source>
</evidence>
<dbReference type="InterPro" id="IPR010107">
    <property type="entry name" value="Glutamate_decarboxylase"/>
</dbReference>
<dbReference type="Gene3D" id="3.40.640.10">
    <property type="entry name" value="Type I PLP-dependent aspartate aminotransferase-like (Major domain)"/>
    <property type="match status" value="1"/>
</dbReference>
<dbReference type="PANTHER" id="PTHR43321">
    <property type="entry name" value="GLUTAMATE DECARBOXYLASE"/>
    <property type="match status" value="1"/>
</dbReference>
<keyword evidence="9" id="KW-1185">Reference proteome</keyword>
<evidence type="ECO:0000313" key="9">
    <source>
        <dbReference type="Proteomes" id="UP001589693"/>
    </source>
</evidence>
<evidence type="ECO:0000256" key="7">
    <source>
        <dbReference type="RuleBase" id="RU000382"/>
    </source>
</evidence>
<proteinExistence type="inferred from homology"/>
<dbReference type="InterPro" id="IPR002129">
    <property type="entry name" value="PyrdxlP-dep_de-COase"/>
</dbReference>
<dbReference type="EC" id="4.1.1.15" evidence="3"/>
<dbReference type="InterPro" id="IPR015421">
    <property type="entry name" value="PyrdxlP-dep_Trfase_major"/>
</dbReference>
<dbReference type="Gene3D" id="3.90.1150.160">
    <property type="match status" value="1"/>
</dbReference>
<keyword evidence="4 7" id="KW-0663">Pyridoxal phosphate</keyword>
<evidence type="ECO:0000256" key="3">
    <source>
        <dbReference type="ARBA" id="ARBA00012421"/>
    </source>
</evidence>
<dbReference type="SUPFAM" id="SSF53383">
    <property type="entry name" value="PLP-dependent transferases"/>
    <property type="match status" value="1"/>
</dbReference>
<accession>A0ABV6A8Y3</accession>
<comment type="caution">
    <text evidence="8">The sequence shown here is derived from an EMBL/GenBank/DDBJ whole genome shotgun (WGS) entry which is preliminary data.</text>
</comment>
<evidence type="ECO:0000256" key="2">
    <source>
        <dbReference type="ARBA" id="ARBA00009533"/>
    </source>
</evidence>